<reference evidence="1" key="1">
    <citation type="submission" date="2011-11" db="EMBL/GenBank/DDBJ databases">
        <title>Improved High-Quality Draft sequence of Desulfovibrio sp. U5L.</title>
        <authorList>
            <consortium name="US DOE Joint Genome Institute"/>
            <person name="Lucas S."/>
            <person name="Han J."/>
            <person name="Lapidus A."/>
            <person name="Cheng J.-F."/>
            <person name="Goodwin L."/>
            <person name="Pitluck S."/>
            <person name="Peters L."/>
            <person name="Ovchinnikova G."/>
            <person name="Held B."/>
            <person name="Detter J.C."/>
            <person name="Han C."/>
            <person name="Tapia R."/>
            <person name="Land M."/>
            <person name="Hauser L."/>
            <person name="Kyrpides N."/>
            <person name="Ivanova N."/>
            <person name="Pagani I."/>
            <person name="Gabster J."/>
            <person name="Walker C."/>
            <person name="Stolyar S."/>
            <person name="Stahl D."/>
            <person name="Arkin A."/>
            <person name="Dehal P."/>
            <person name="Hazen T."/>
            <person name="Woyke T."/>
        </authorList>
    </citation>
    <scope>NUCLEOTIDE SEQUENCE [LARGE SCALE GENOMIC DNA]</scope>
    <source>
        <strain evidence="1">U5L</strain>
    </source>
</reference>
<dbReference type="eggNOG" id="COG1416">
    <property type="taxonomic scope" value="Bacteria"/>
</dbReference>
<dbReference type="InterPro" id="IPR027396">
    <property type="entry name" value="DsrEFH-like"/>
</dbReference>
<evidence type="ECO:0000313" key="1">
    <source>
        <dbReference type="EMBL" id="EIG53489.1"/>
    </source>
</evidence>
<name>I2Q133_9BACT</name>
<accession>I2Q133</accession>
<dbReference type="SUPFAM" id="SSF75169">
    <property type="entry name" value="DsrEFH-like"/>
    <property type="match status" value="1"/>
</dbReference>
<dbReference type="OrthoDB" id="5432020at2"/>
<dbReference type="EMBL" id="JH600068">
    <property type="protein sequence ID" value="EIG53489.1"/>
    <property type="molecule type" value="Genomic_DNA"/>
</dbReference>
<dbReference type="Pfam" id="PF02635">
    <property type="entry name" value="DsrE"/>
    <property type="match status" value="1"/>
</dbReference>
<dbReference type="HOGENOM" id="CLU_127515_3_1_7"/>
<gene>
    <name evidence="1" type="ORF">DesU5LDRAFT_1812</name>
</gene>
<dbReference type="Gene3D" id="3.40.1260.10">
    <property type="entry name" value="DsrEFH-like"/>
    <property type="match status" value="1"/>
</dbReference>
<organism evidence="1">
    <name type="scientific">Desulfovibrio sp. U5L</name>
    <dbReference type="NCBI Taxonomy" id="596152"/>
    <lineage>
        <taxon>Bacteria</taxon>
        <taxon>Pseudomonadati</taxon>
        <taxon>Thermodesulfobacteriota</taxon>
        <taxon>Desulfovibrionia</taxon>
        <taxon>Desulfovibrionales</taxon>
        <taxon>Desulfovibrionaceae</taxon>
        <taxon>Desulfovibrio</taxon>
    </lineage>
</organism>
<dbReference type="PANTHER" id="PTHR37691">
    <property type="entry name" value="BLR3518 PROTEIN"/>
    <property type="match status" value="1"/>
</dbReference>
<dbReference type="InterPro" id="IPR003787">
    <property type="entry name" value="Sulphur_relay_DsrE/F-like"/>
</dbReference>
<protein>
    <submittedName>
        <fullName evidence="1">Uncharacterized protein</fullName>
    </submittedName>
</protein>
<dbReference type="STRING" id="596152.DesU5LDRAFT_1812"/>
<dbReference type="PANTHER" id="PTHR37691:SF1">
    <property type="entry name" value="BLR3518 PROTEIN"/>
    <property type="match status" value="1"/>
</dbReference>
<dbReference type="AlphaFoldDB" id="I2Q133"/>
<proteinExistence type="predicted"/>
<sequence>MYYDVIFHFDQDAEKLNVALSNIRNYITALQNEKFAVVLVVNGPGIKMMGKTDSQAEELTALASLGLSVRVCQNALHHFNLKPEWLNPVCRIVPAGILEIIDLQRKGFAYIKP</sequence>